<dbReference type="Gene3D" id="3.40.1690.10">
    <property type="entry name" value="secretion proteins EscU"/>
    <property type="match status" value="1"/>
</dbReference>
<name>A0ABS4KJ47_9FIRM</name>
<dbReference type="PANTHER" id="PTHR30531">
    <property type="entry name" value="FLAGELLAR BIOSYNTHETIC PROTEIN FLHB"/>
    <property type="match status" value="1"/>
</dbReference>
<accession>A0ABS4KJ47</accession>
<keyword evidence="1" id="KW-0969">Cilium</keyword>
<keyword evidence="1" id="KW-0966">Cell projection</keyword>
<dbReference type="RefSeq" id="WP_209660870.1">
    <property type="nucleotide sequence ID" value="NZ_JAGGLI010000016.1"/>
</dbReference>
<keyword evidence="1" id="KW-0282">Flagellum</keyword>
<dbReference type="Proteomes" id="UP001314903">
    <property type="component" value="Unassembled WGS sequence"/>
</dbReference>
<dbReference type="SUPFAM" id="SSF160544">
    <property type="entry name" value="EscU C-terminal domain-like"/>
    <property type="match status" value="1"/>
</dbReference>
<dbReference type="InterPro" id="IPR006135">
    <property type="entry name" value="T3SS_substrate_exporter"/>
</dbReference>
<dbReference type="InterPro" id="IPR029025">
    <property type="entry name" value="T3SS_substrate_exporter_C"/>
</dbReference>
<organism evidence="1 2">
    <name type="scientific">Acetoanaerobium pronyense</name>
    <dbReference type="NCBI Taxonomy" id="1482736"/>
    <lineage>
        <taxon>Bacteria</taxon>
        <taxon>Bacillati</taxon>
        <taxon>Bacillota</taxon>
        <taxon>Clostridia</taxon>
        <taxon>Peptostreptococcales</taxon>
        <taxon>Filifactoraceae</taxon>
        <taxon>Acetoanaerobium</taxon>
    </lineage>
</organism>
<reference evidence="1 2" key="1">
    <citation type="submission" date="2021-03" db="EMBL/GenBank/DDBJ databases">
        <title>Genomic Encyclopedia of Type Strains, Phase IV (KMG-IV): sequencing the most valuable type-strain genomes for metagenomic binning, comparative biology and taxonomic classification.</title>
        <authorList>
            <person name="Goeker M."/>
        </authorList>
    </citation>
    <scope>NUCLEOTIDE SEQUENCE [LARGE SCALE GENOMIC DNA]</scope>
    <source>
        <strain evidence="1 2">DSM 27512</strain>
    </source>
</reference>
<keyword evidence="2" id="KW-1185">Reference proteome</keyword>
<proteinExistence type="predicted"/>
<evidence type="ECO:0000313" key="2">
    <source>
        <dbReference type="Proteomes" id="UP001314903"/>
    </source>
</evidence>
<dbReference type="PANTHER" id="PTHR30531:SF12">
    <property type="entry name" value="FLAGELLAR BIOSYNTHETIC PROTEIN FLHB"/>
    <property type="match status" value="1"/>
</dbReference>
<dbReference type="EMBL" id="JAGGLI010000016">
    <property type="protein sequence ID" value="MBP2027808.1"/>
    <property type="molecule type" value="Genomic_DNA"/>
</dbReference>
<dbReference type="Pfam" id="PF01312">
    <property type="entry name" value="Bac_export_2"/>
    <property type="match status" value="1"/>
</dbReference>
<comment type="caution">
    <text evidence="1">The sequence shown here is derived from an EMBL/GenBank/DDBJ whole genome shotgun (WGS) entry which is preliminary data.</text>
</comment>
<protein>
    <submittedName>
        <fullName evidence="1">Flagellar biosynthesis protein</fullName>
    </submittedName>
</protein>
<gene>
    <name evidence="1" type="ORF">J2Z35_001606</name>
</gene>
<sequence>MKKKIRGRETAVALNYDSDRDVAPKVVAIGQGNVAKKMLEKGEESDIPIYKDEKLVSQLAQMEMGSYIPETLYEAVAQVLVFIAEVDSYEE</sequence>
<evidence type="ECO:0000313" key="1">
    <source>
        <dbReference type="EMBL" id="MBP2027808.1"/>
    </source>
</evidence>